<gene>
    <name evidence="1" type="ORF">Cabys_885</name>
</gene>
<dbReference type="EMBL" id="CP018099">
    <property type="protein sequence ID" value="APF17636.1"/>
    <property type="molecule type" value="Genomic_DNA"/>
</dbReference>
<organism evidence="1 2">
    <name type="scientific">Caldithrix abyssi DSM 13497</name>
    <dbReference type="NCBI Taxonomy" id="880073"/>
    <lineage>
        <taxon>Bacteria</taxon>
        <taxon>Pseudomonadati</taxon>
        <taxon>Calditrichota</taxon>
        <taxon>Calditrichia</taxon>
        <taxon>Calditrichales</taxon>
        <taxon>Calditrichaceae</taxon>
        <taxon>Caldithrix</taxon>
    </lineage>
</organism>
<name>A0A1J1C5D8_CALAY</name>
<protein>
    <submittedName>
        <fullName evidence="1">Uncharacterized protein</fullName>
    </submittedName>
</protein>
<sequence length="41" mass="4891">MTNPQKVFIFKAQFDAKIYTLIFGQKVYFPLNQDIVDQWPP</sequence>
<evidence type="ECO:0000313" key="1">
    <source>
        <dbReference type="EMBL" id="APF17636.1"/>
    </source>
</evidence>
<proteinExistence type="predicted"/>
<evidence type="ECO:0000313" key="2">
    <source>
        <dbReference type="Proteomes" id="UP000183868"/>
    </source>
</evidence>
<dbReference type="Proteomes" id="UP000183868">
    <property type="component" value="Chromosome"/>
</dbReference>
<accession>A0A1J1C5D8</accession>
<dbReference type="AlphaFoldDB" id="A0A1J1C5D8"/>
<reference evidence="1 2" key="1">
    <citation type="submission" date="2016-11" db="EMBL/GenBank/DDBJ databases">
        <title>Genomic analysis of Caldithrix abyssi and proposal of a novel bacterial phylum Caldithrichaeota.</title>
        <authorList>
            <person name="Kublanov I."/>
            <person name="Sigalova O."/>
            <person name="Gavrilov S."/>
            <person name="Lebedinsky A."/>
            <person name="Ivanova N."/>
            <person name="Daum C."/>
            <person name="Reddy T."/>
            <person name="Klenk H.P."/>
            <person name="Goker M."/>
            <person name="Reva O."/>
            <person name="Miroshnichenko M."/>
            <person name="Kyprides N."/>
            <person name="Woyke T."/>
            <person name="Gelfand M."/>
        </authorList>
    </citation>
    <scope>NUCLEOTIDE SEQUENCE [LARGE SCALE GENOMIC DNA]</scope>
    <source>
        <strain evidence="1 2">LF13</strain>
    </source>
</reference>
<dbReference type="KEGG" id="caby:Cabys_885"/>